<protein>
    <submittedName>
        <fullName evidence="2">LytTR family transcriptional regulator</fullName>
    </submittedName>
</protein>
<dbReference type="PROSITE" id="PS50930">
    <property type="entry name" value="HTH_LYTTR"/>
    <property type="match status" value="1"/>
</dbReference>
<evidence type="ECO:0000259" key="1">
    <source>
        <dbReference type="PROSITE" id="PS50930"/>
    </source>
</evidence>
<accession>A0A5M9H6M8</accession>
<dbReference type="EMBL" id="VWNE01000016">
    <property type="protein sequence ID" value="KAA8482593.1"/>
    <property type="molecule type" value="Genomic_DNA"/>
</dbReference>
<proteinExistence type="predicted"/>
<dbReference type="OrthoDB" id="796275at2"/>
<evidence type="ECO:0000313" key="2">
    <source>
        <dbReference type="EMBL" id="KAA8482593.1"/>
    </source>
</evidence>
<dbReference type="Gene3D" id="2.40.50.1020">
    <property type="entry name" value="LytTr DNA-binding domain"/>
    <property type="match status" value="1"/>
</dbReference>
<comment type="caution">
    <text evidence="2">The sequence shown here is derived from an EMBL/GenBank/DDBJ whole genome shotgun (WGS) entry which is preliminary data.</text>
</comment>
<reference evidence="2 3" key="1">
    <citation type="submission" date="2019-09" db="EMBL/GenBank/DDBJ databases">
        <title>Pararcticibacter amylolyticus gen. nov., sp. nov., isolated from a rottenly hemp rope, and reclassification of Pedobacter tournemirensis as Pararcticibacter tournemirensis comb. nov.</title>
        <authorList>
            <person name="Cai Y."/>
        </authorList>
    </citation>
    <scope>NUCLEOTIDE SEQUENCE [LARGE SCALE GENOMIC DNA]</scope>
    <source>
        <strain evidence="2 3">TF5-37.2-LB10</strain>
    </source>
</reference>
<dbReference type="InterPro" id="IPR007492">
    <property type="entry name" value="LytTR_DNA-bd_dom"/>
</dbReference>
<dbReference type="RefSeq" id="WP_141816393.1">
    <property type="nucleotide sequence ID" value="NZ_VFPL01000001.1"/>
</dbReference>
<evidence type="ECO:0000313" key="3">
    <source>
        <dbReference type="Proteomes" id="UP000322918"/>
    </source>
</evidence>
<sequence>MISLYIYGDSSLINSVNDLTFVSYRCVGSSINFRTAFLEILSNKPEVVIVDEEIAFRNPTEVTLLQRLSLVVYSSKKVTTASEIQNDFFLHTPLPKHRYMSTFPYQDLESNSILYHYGLIDDTAVFIRTNAKGVGGKIETRIDISNILYIESSRNYLTFYTDNDMSFCTMMSLRFIETKLPVQFKRINKSVIINADKITSVEGCEFVILKDPKLRIPIGLHYRREFLKWKREIRLTR</sequence>
<dbReference type="AlphaFoldDB" id="A0A5M9H6M8"/>
<name>A0A5M9H6M8_9SPHI</name>
<keyword evidence="3" id="KW-1185">Reference proteome</keyword>
<dbReference type="GO" id="GO:0003677">
    <property type="term" value="F:DNA binding"/>
    <property type="evidence" value="ECO:0007669"/>
    <property type="project" value="InterPro"/>
</dbReference>
<feature type="domain" description="HTH LytTR-type" evidence="1">
    <location>
        <begin position="142"/>
        <end position="235"/>
    </location>
</feature>
<dbReference type="Proteomes" id="UP000322918">
    <property type="component" value="Unassembled WGS sequence"/>
</dbReference>
<dbReference type="SMART" id="SM00850">
    <property type="entry name" value="LytTR"/>
    <property type="match status" value="1"/>
</dbReference>
<dbReference type="Pfam" id="PF04397">
    <property type="entry name" value="LytTR"/>
    <property type="match status" value="1"/>
</dbReference>
<gene>
    <name evidence="2" type="ORF">F1649_11490</name>
</gene>
<organism evidence="2 3">
    <name type="scientific">Arcticibacter tournemirensis</name>
    <dbReference type="NCBI Taxonomy" id="699437"/>
    <lineage>
        <taxon>Bacteria</taxon>
        <taxon>Pseudomonadati</taxon>
        <taxon>Bacteroidota</taxon>
        <taxon>Sphingobacteriia</taxon>
        <taxon>Sphingobacteriales</taxon>
        <taxon>Sphingobacteriaceae</taxon>
        <taxon>Arcticibacter</taxon>
    </lineage>
</organism>